<dbReference type="SMART" id="SM00382">
    <property type="entry name" value="AAA"/>
    <property type="match status" value="1"/>
</dbReference>
<dbReference type="GO" id="GO:0005524">
    <property type="term" value="F:ATP binding"/>
    <property type="evidence" value="ECO:0007669"/>
    <property type="project" value="UniProtKB-KW"/>
</dbReference>
<keyword evidence="2" id="KW-0547">Nucleotide-binding</keyword>
<dbReference type="GO" id="GO:0005886">
    <property type="term" value="C:plasma membrane"/>
    <property type="evidence" value="ECO:0007669"/>
    <property type="project" value="TreeGrafter"/>
</dbReference>
<comment type="similarity">
    <text evidence="1">Belongs to the GSP E family.</text>
</comment>
<keyword evidence="6" id="KW-1185">Reference proteome</keyword>
<evidence type="ECO:0000313" key="6">
    <source>
        <dbReference type="Proteomes" id="UP000187735"/>
    </source>
</evidence>
<dbReference type="Gene3D" id="3.30.450.90">
    <property type="match status" value="1"/>
</dbReference>
<accession>A0A1P8WCH5</accession>
<dbReference type="Pfam" id="PF00437">
    <property type="entry name" value="T2SSE"/>
    <property type="match status" value="1"/>
</dbReference>
<evidence type="ECO:0000256" key="3">
    <source>
        <dbReference type="ARBA" id="ARBA00022840"/>
    </source>
</evidence>
<dbReference type="EMBL" id="CP017641">
    <property type="protein sequence ID" value="APZ91765.1"/>
    <property type="molecule type" value="Genomic_DNA"/>
</dbReference>
<protein>
    <submittedName>
        <fullName evidence="5">Type II traffic warden ATPase</fullName>
    </submittedName>
</protein>
<evidence type="ECO:0000256" key="2">
    <source>
        <dbReference type="ARBA" id="ARBA00022741"/>
    </source>
</evidence>
<dbReference type="AlphaFoldDB" id="A0A1P8WCH5"/>
<name>A0A1P8WCH5_9PLAN</name>
<dbReference type="Gene3D" id="3.40.50.300">
    <property type="entry name" value="P-loop containing nucleotide triphosphate hydrolases"/>
    <property type="match status" value="1"/>
</dbReference>
<dbReference type="OrthoDB" id="244550at2"/>
<gene>
    <name evidence="5" type="primary">gspE_1</name>
    <name evidence="5" type="ORF">Fuma_01356</name>
</gene>
<dbReference type="GO" id="GO:0016887">
    <property type="term" value="F:ATP hydrolysis activity"/>
    <property type="evidence" value="ECO:0007669"/>
    <property type="project" value="TreeGrafter"/>
</dbReference>
<reference evidence="5 6" key="1">
    <citation type="journal article" date="2016" name="Front. Microbiol.">
        <title>Fuerstia marisgermanicae gen. nov., sp. nov., an Unusual Member of the Phylum Planctomycetes from the German Wadden Sea.</title>
        <authorList>
            <person name="Kohn T."/>
            <person name="Heuer A."/>
            <person name="Jogler M."/>
            <person name="Vollmers J."/>
            <person name="Boedeker C."/>
            <person name="Bunk B."/>
            <person name="Rast P."/>
            <person name="Borchert D."/>
            <person name="Glockner I."/>
            <person name="Freese H.M."/>
            <person name="Klenk H.P."/>
            <person name="Overmann J."/>
            <person name="Kaster A.K."/>
            <person name="Rohde M."/>
            <person name="Wiegand S."/>
            <person name="Jogler C."/>
        </authorList>
    </citation>
    <scope>NUCLEOTIDE SEQUENCE [LARGE SCALE GENOMIC DNA]</scope>
    <source>
        <strain evidence="5 6">NH11</strain>
    </source>
</reference>
<organism evidence="5 6">
    <name type="scientific">Fuerstiella marisgermanici</name>
    <dbReference type="NCBI Taxonomy" id="1891926"/>
    <lineage>
        <taxon>Bacteria</taxon>
        <taxon>Pseudomonadati</taxon>
        <taxon>Planctomycetota</taxon>
        <taxon>Planctomycetia</taxon>
        <taxon>Planctomycetales</taxon>
        <taxon>Planctomycetaceae</taxon>
        <taxon>Fuerstiella</taxon>
    </lineage>
</organism>
<dbReference type="PROSITE" id="PS00662">
    <property type="entry name" value="T2SP_E"/>
    <property type="match status" value="1"/>
</dbReference>
<dbReference type="InterPro" id="IPR003593">
    <property type="entry name" value="AAA+_ATPase"/>
</dbReference>
<evidence type="ECO:0000313" key="5">
    <source>
        <dbReference type="EMBL" id="APZ91765.1"/>
    </source>
</evidence>
<dbReference type="SUPFAM" id="SSF52540">
    <property type="entry name" value="P-loop containing nucleoside triphosphate hydrolases"/>
    <property type="match status" value="1"/>
</dbReference>
<dbReference type="InterPro" id="IPR001482">
    <property type="entry name" value="T2SS/T4SS_dom"/>
</dbReference>
<dbReference type="STRING" id="1891926.Fuma_01356"/>
<proteinExistence type="inferred from homology"/>
<dbReference type="InterPro" id="IPR027417">
    <property type="entry name" value="P-loop_NTPase"/>
</dbReference>
<feature type="domain" description="Bacterial type II secretion system protein E" evidence="4">
    <location>
        <begin position="235"/>
        <end position="249"/>
    </location>
</feature>
<keyword evidence="3" id="KW-0067">ATP-binding</keyword>
<evidence type="ECO:0000256" key="1">
    <source>
        <dbReference type="ARBA" id="ARBA00006611"/>
    </source>
</evidence>
<dbReference type="PANTHER" id="PTHR30258">
    <property type="entry name" value="TYPE II SECRETION SYSTEM PROTEIN GSPE-RELATED"/>
    <property type="match status" value="1"/>
</dbReference>
<dbReference type="KEGG" id="fmr:Fuma_01356"/>
<dbReference type="PANTHER" id="PTHR30258:SF2">
    <property type="entry name" value="COMG OPERON PROTEIN 1"/>
    <property type="match status" value="1"/>
</dbReference>
<evidence type="ECO:0000259" key="4">
    <source>
        <dbReference type="PROSITE" id="PS00662"/>
    </source>
</evidence>
<dbReference type="Proteomes" id="UP000187735">
    <property type="component" value="Chromosome"/>
</dbReference>
<dbReference type="CDD" id="cd01129">
    <property type="entry name" value="PulE-GspE-like"/>
    <property type="match status" value="1"/>
</dbReference>
<sequence>MSQLTVPPSLSQSFMAALRELDAAADDYVPQLIELILKLARQQRASDVHLVPAQDCMTMQWRIDGVLHSVAGFDPELSPRLVARLKVLAGLLTYRTDIPQEGRIARTATASGSGEGEVRVTTFPSLFGEKAAIRLFADTQHYQQLNDLGLPADIEQTLRNLLHATSGVVLLTGPSGSGKTTTVYACLRELVALFGQNRGLMTLEDPVEVVVPGVTQSQVRPQVGFDLATGLKSMMRQDPDVIMVGEIRDPETAECAFQAALTGHLVLTTFHAGSSVEAVTRLLDMGIEPYLIRSTLHAVVCQRLLRQACTGCTGAVENSTPKNLRESLDKAGPLADQTNDCSECGGLRYRGRFVTAELLDPNEPAIAAAIMQRVDSRQMQSIANDSGTVTLRQRIEDAVQSGLTHPEEMFRVLGRG</sequence>